<gene>
    <name evidence="2" type="ORF">MKW94_000202</name>
</gene>
<evidence type="ECO:0000313" key="3">
    <source>
        <dbReference type="Proteomes" id="UP001177140"/>
    </source>
</evidence>
<dbReference type="GO" id="GO:0000160">
    <property type="term" value="P:phosphorelay signal transduction system"/>
    <property type="evidence" value="ECO:0007669"/>
    <property type="project" value="UniProtKB-KW"/>
</dbReference>
<dbReference type="GO" id="GO:0009736">
    <property type="term" value="P:cytokinin-activated signaling pathway"/>
    <property type="evidence" value="ECO:0007669"/>
    <property type="project" value="InterPro"/>
</dbReference>
<dbReference type="AlphaFoldDB" id="A0AA41S5X0"/>
<dbReference type="Proteomes" id="UP001177140">
    <property type="component" value="Unassembled WGS sequence"/>
</dbReference>
<sequence length="100" mass="11191">ILNIEANEITPELCTRVEKCISKGACDCLFSPVEKKDLRLLYRHTISNMVKRKRNNEEVNKEVVDCSGSISKKAKAPKVVWDPELSEKFEAAVEALGGLD</sequence>
<proteinExistence type="predicted"/>
<feature type="non-terminal residue" evidence="2">
    <location>
        <position position="100"/>
    </location>
</feature>
<accession>A0AA41S5X0</accession>
<evidence type="ECO:0000313" key="2">
    <source>
        <dbReference type="EMBL" id="MCL7026968.1"/>
    </source>
</evidence>
<dbReference type="PANTHER" id="PTHR43874:SF7">
    <property type="entry name" value="TWO-COMPONENT RESPONSE REGULATOR ARR10"/>
    <property type="match status" value="1"/>
</dbReference>
<keyword evidence="1" id="KW-0902">Two-component regulatory system</keyword>
<comment type="caution">
    <text evidence="2">The sequence shown here is derived from an EMBL/GenBank/DDBJ whole genome shotgun (WGS) entry which is preliminary data.</text>
</comment>
<organism evidence="2 3">
    <name type="scientific">Papaver nudicaule</name>
    <name type="common">Iceland poppy</name>
    <dbReference type="NCBI Taxonomy" id="74823"/>
    <lineage>
        <taxon>Eukaryota</taxon>
        <taxon>Viridiplantae</taxon>
        <taxon>Streptophyta</taxon>
        <taxon>Embryophyta</taxon>
        <taxon>Tracheophyta</taxon>
        <taxon>Spermatophyta</taxon>
        <taxon>Magnoliopsida</taxon>
        <taxon>Ranunculales</taxon>
        <taxon>Papaveraceae</taxon>
        <taxon>Papaveroideae</taxon>
        <taxon>Papaver</taxon>
    </lineage>
</organism>
<feature type="non-terminal residue" evidence="2">
    <location>
        <position position="1"/>
    </location>
</feature>
<name>A0AA41S5X0_PAPNU</name>
<reference evidence="2" key="1">
    <citation type="submission" date="2022-03" db="EMBL/GenBank/DDBJ databases">
        <title>A functionally conserved STORR gene fusion in Papaver species that diverged 16.8 million years ago.</title>
        <authorList>
            <person name="Catania T."/>
        </authorList>
    </citation>
    <scope>NUCLEOTIDE SEQUENCE</scope>
    <source>
        <strain evidence="2">S-191538</strain>
    </source>
</reference>
<dbReference type="PANTHER" id="PTHR43874">
    <property type="entry name" value="TWO-COMPONENT RESPONSE REGULATOR"/>
    <property type="match status" value="1"/>
</dbReference>
<protein>
    <submittedName>
        <fullName evidence="2">Uncharacterized protein</fullName>
    </submittedName>
</protein>
<evidence type="ECO:0000256" key="1">
    <source>
        <dbReference type="ARBA" id="ARBA00023012"/>
    </source>
</evidence>
<dbReference type="InterPro" id="IPR045279">
    <property type="entry name" value="ARR-like"/>
</dbReference>
<keyword evidence="3" id="KW-1185">Reference proteome</keyword>
<dbReference type="EMBL" id="JAJJMA010062983">
    <property type="protein sequence ID" value="MCL7026968.1"/>
    <property type="molecule type" value="Genomic_DNA"/>
</dbReference>